<dbReference type="UniPathway" id="UPA00848">
    <property type="reaction ID" value="UER00151"/>
</dbReference>
<dbReference type="GO" id="GO:0006729">
    <property type="term" value="P:tetrahydrobiopterin biosynthetic process"/>
    <property type="evidence" value="ECO:0007669"/>
    <property type="project" value="TreeGrafter"/>
</dbReference>
<dbReference type="InterPro" id="IPR043134">
    <property type="entry name" value="GTP-CH-I_N"/>
</dbReference>
<dbReference type="Gene3D" id="1.10.286.10">
    <property type="match status" value="1"/>
</dbReference>
<dbReference type="GO" id="GO:0006730">
    <property type="term" value="P:one-carbon metabolic process"/>
    <property type="evidence" value="ECO:0007669"/>
    <property type="project" value="UniProtKB-UniRule"/>
</dbReference>
<dbReference type="Pfam" id="PF01227">
    <property type="entry name" value="GTP_cyclohydroI"/>
    <property type="match status" value="1"/>
</dbReference>
<dbReference type="Gene3D" id="3.30.1130.10">
    <property type="match status" value="1"/>
</dbReference>
<dbReference type="Proteomes" id="UP000248724">
    <property type="component" value="Unassembled WGS sequence"/>
</dbReference>
<dbReference type="PANTHER" id="PTHR11109">
    <property type="entry name" value="GTP CYCLOHYDROLASE I"/>
    <property type="match status" value="1"/>
</dbReference>
<dbReference type="SUPFAM" id="SSF55620">
    <property type="entry name" value="Tetrahydrobiopterin biosynthesis enzymes-like"/>
    <property type="match status" value="1"/>
</dbReference>
<evidence type="ECO:0000256" key="4">
    <source>
        <dbReference type="ARBA" id="ARBA00022801"/>
    </source>
</evidence>
<comment type="caution">
    <text evidence="8">The sequence shown here is derived from an EMBL/GenBank/DDBJ whole genome shotgun (WGS) entry which is preliminary data.</text>
</comment>
<dbReference type="GO" id="GO:0046654">
    <property type="term" value="P:tetrahydrofolate biosynthetic process"/>
    <property type="evidence" value="ECO:0007669"/>
    <property type="project" value="UniProtKB-UniRule"/>
</dbReference>
<reference evidence="7 10" key="3">
    <citation type="submission" date="2020-10" db="EMBL/GenBank/DDBJ databases">
        <title>Ca. Dormibacterota MAGs.</title>
        <authorList>
            <person name="Montgomery K."/>
        </authorList>
    </citation>
    <scope>NUCLEOTIDE SEQUENCE [LARGE SCALE GENOMIC DNA]</scope>
    <source>
        <strain evidence="7">SC8812_S17_18</strain>
    </source>
</reference>
<evidence type="ECO:0000313" key="7">
    <source>
        <dbReference type="EMBL" id="MBJ7595780.1"/>
    </source>
</evidence>
<dbReference type="GO" id="GO:0005737">
    <property type="term" value="C:cytoplasm"/>
    <property type="evidence" value="ECO:0007669"/>
    <property type="project" value="TreeGrafter"/>
</dbReference>
<dbReference type="NCBIfam" id="TIGR00063">
    <property type="entry name" value="folE"/>
    <property type="match status" value="1"/>
</dbReference>
<reference evidence="8" key="2">
    <citation type="submission" date="2018-05" db="EMBL/GenBank/DDBJ databases">
        <authorList>
            <person name="Ferrari B."/>
        </authorList>
    </citation>
    <scope>NUCLEOTIDE SEQUENCE</scope>
    <source>
        <strain evidence="8">RRmetagenome_bin12</strain>
    </source>
</reference>
<keyword evidence="5" id="KW-0547">Nucleotide-binding</keyword>
<dbReference type="PROSITE" id="PS00860">
    <property type="entry name" value="GTP_CYCLOHYDROL_1_2"/>
    <property type="match status" value="1"/>
</dbReference>
<comment type="pathway">
    <text evidence="2 5">Cofactor biosynthesis; 7,8-dihydroneopterin triphosphate biosynthesis; 7,8-dihydroneopterin triphosphate from GTP: step 1/1.</text>
</comment>
<proteinExistence type="inferred from homology"/>
<comment type="subunit">
    <text evidence="5">Homopolymer.</text>
</comment>
<keyword evidence="5" id="KW-0479">Metal-binding</keyword>
<dbReference type="GO" id="GO:0005525">
    <property type="term" value="F:GTP binding"/>
    <property type="evidence" value="ECO:0007669"/>
    <property type="project" value="UniProtKB-KW"/>
</dbReference>
<keyword evidence="3 5" id="KW-0554">One-carbon metabolism</keyword>
<dbReference type="InterPro" id="IPR043133">
    <property type="entry name" value="GTP-CH-I_C/QueF"/>
</dbReference>
<evidence type="ECO:0000313" key="8">
    <source>
        <dbReference type="EMBL" id="PZR82802.1"/>
    </source>
</evidence>
<comment type="similarity">
    <text evidence="5">Belongs to the GTP cyclohydrolase I family.</text>
</comment>
<name>A0A2W5ZBK1_9BACT</name>
<dbReference type="EMBL" id="JAEKNS010000132">
    <property type="protein sequence ID" value="MBJ7595780.1"/>
    <property type="molecule type" value="Genomic_DNA"/>
</dbReference>
<protein>
    <recommendedName>
        <fullName evidence="5">GTP cyclohydrolase 1</fullName>
        <ecNumber evidence="5">3.5.4.16</ecNumber>
    </recommendedName>
    <alternativeName>
        <fullName evidence="5">GTP cyclohydrolase I</fullName>
        <shortName evidence="5">GTP-CH-I</shortName>
    </alternativeName>
</protein>
<feature type="binding site" evidence="5">
    <location>
        <position position="98"/>
    </location>
    <ligand>
        <name>Zn(2+)</name>
        <dbReference type="ChEBI" id="CHEBI:29105"/>
    </ligand>
</feature>
<evidence type="ECO:0000313" key="10">
    <source>
        <dbReference type="Proteomes" id="UP000606991"/>
    </source>
</evidence>
<dbReference type="InterPro" id="IPR018234">
    <property type="entry name" value="GTP_CycHdrlase_I_CS"/>
</dbReference>
<dbReference type="Proteomes" id="UP000606991">
    <property type="component" value="Unassembled WGS sequence"/>
</dbReference>
<feature type="binding site" evidence="5">
    <location>
        <position position="169"/>
    </location>
    <ligand>
        <name>Zn(2+)</name>
        <dbReference type="ChEBI" id="CHEBI:29105"/>
    </ligand>
</feature>
<dbReference type="AlphaFoldDB" id="A0A2W5ZBK1"/>
<evidence type="ECO:0000256" key="2">
    <source>
        <dbReference type="ARBA" id="ARBA00005080"/>
    </source>
</evidence>
<gene>
    <name evidence="5 8" type="primary">folE</name>
    <name evidence="8" type="ORF">DLM65_03140</name>
    <name evidence="7" type="ORF">JF886_13150</name>
</gene>
<dbReference type="NCBIfam" id="NF006826">
    <property type="entry name" value="PRK09347.1-3"/>
    <property type="match status" value="1"/>
</dbReference>
<dbReference type="HAMAP" id="MF_00223">
    <property type="entry name" value="FolE"/>
    <property type="match status" value="1"/>
</dbReference>
<dbReference type="NCBIfam" id="NF006825">
    <property type="entry name" value="PRK09347.1-2"/>
    <property type="match status" value="1"/>
</dbReference>
<keyword evidence="5" id="KW-0862">Zinc</keyword>
<feature type="binding site" evidence="5">
    <location>
        <position position="101"/>
    </location>
    <ligand>
        <name>Zn(2+)</name>
        <dbReference type="ChEBI" id="CHEBI:29105"/>
    </ligand>
</feature>
<accession>A0A934JZG8</accession>
<dbReference type="InterPro" id="IPR020602">
    <property type="entry name" value="GTP_CycHdrlase_I_dom"/>
</dbReference>
<evidence type="ECO:0000256" key="1">
    <source>
        <dbReference type="ARBA" id="ARBA00001052"/>
    </source>
</evidence>
<dbReference type="GO" id="GO:0003934">
    <property type="term" value="F:GTP cyclohydrolase I activity"/>
    <property type="evidence" value="ECO:0007669"/>
    <property type="project" value="UniProtKB-UniRule"/>
</dbReference>
<evidence type="ECO:0000259" key="6">
    <source>
        <dbReference type="Pfam" id="PF01227"/>
    </source>
</evidence>
<dbReference type="PROSITE" id="PS00859">
    <property type="entry name" value="GTP_CYCLOHYDROL_1_1"/>
    <property type="match status" value="1"/>
</dbReference>
<sequence length="208" mass="23111">MDEPTPLPIRPSRDQPVAAVASVGADPIIPLIECLIREVGEDTAREGLLHTPDRVARSLRFLLSGYDLEVADVINGAVFEESYEEMVLVRDIEVYSLCEHHLLPFFGKAHVAYLPRGRIVGLSKLPRIVEMFARRLQVQERLTTQIAAALNEALDPYGVAVVIEASHLCMMMRGVEKQNSRTVTSALTGGFQTDPKCRNEFLDLLGRT</sequence>
<organism evidence="8 9">
    <name type="scientific">Candidatus Aeolococcus gillhamiae</name>
    <dbReference type="NCBI Taxonomy" id="3127015"/>
    <lineage>
        <taxon>Bacteria</taxon>
        <taxon>Bacillati</taxon>
        <taxon>Candidatus Dormiibacterota</taxon>
        <taxon>Candidatus Dormibacteria</taxon>
        <taxon>Candidatus Aeolococcales</taxon>
        <taxon>Candidatus Aeolococcaceae</taxon>
        <taxon>Candidatus Aeolococcus</taxon>
    </lineage>
</organism>
<reference evidence="8 9" key="1">
    <citation type="journal article" date="2017" name="Nature">
        <title>Atmospheric trace gases support primary production in Antarctic desert surface soil.</title>
        <authorList>
            <person name="Ji M."/>
            <person name="Greening C."/>
            <person name="Vanwonterghem I."/>
            <person name="Carere C.R."/>
            <person name="Bay S.K."/>
            <person name="Steen J.A."/>
            <person name="Montgomery K."/>
            <person name="Lines T."/>
            <person name="Beardall J."/>
            <person name="van Dorst J."/>
            <person name="Snape I."/>
            <person name="Stott M.B."/>
            <person name="Hugenholtz P."/>
            <person name="Ferrari B.C."/>
        </authorList>
    </citation>
    <scope>NUCLEOTIDE SEQUENCE [LARGE SCALE GENOMIC DNA]</scope>
    <source>
        <strain evidence="8">RRmetagenome_bin12</strain>
    </source>
</reference>
<dbReference type="FunFam" id="3.30.1130.10:FF:000001">
    <property type="entry name" value="GTP cyclohydrolase 1"/>
    <property type="match status" value="1"/>
</dbReference>
<evidence type="ECO:0000256" key="3">
    <source>
        <dbReference type="ARBA" id="ARBA00022563"/>
    </source>
</evidence>
<keyword evidence="4 5" id="KW-0378">Hydrolase</keyword>
<dbReference type="InterPro" id="IPR001474">
    <property type="entry name" value="GTP_CycHdrlase_I"/>
</dbReference>
<dbReference type="PANTHER" id="PTHR11109:SF7">
    <property type="entry name" value="GTP CYCLOHYDROLASE 1"/>
    <property type="match status" value="1"/>
</dbReference>
<evidence type="ECO:0000256" key="5">
    <source>
        <dbReference type="HAMAP-Rule" id="MF_00223"/>
    </source>
</evidence>
<comment type="catalytic activity">
    <reaction evidence="1 5">
        <text>GTP + H2O = 7,8-dihydroneopterin 3'-triphosphate + formate + H(+)</text>
        <dbReference type="Rhea" id="RHEA:17473"/>
        <dbReference type="ChEBI" id="CHEBI:15377"/>
        <dbReference type="ChEBI" id="CHEBI:15378"/>
        <dbReference type="ChEBI" id="CHEBI:15740"/>
        <dbReference type="ChEBI" id="CHEBI:37565"/>
        <dbReference type="ChEBI" id="CHEBI:58462"/>
        <dbReference type="EC" id="3.5.4.16"/>
    </reaction>
</comment>
<dbReference type="EMBL" id="QHBU01000058">
    <property type="protein sequence ID" value="PZR82802.1"/>
    <property type="molecule type" value="Genomic_DNA"/>
</dbReference>
<dbReference type="GO" id="GO:0008270">
    <property type="term" value="F:zinc ion binding"/>
    <property type="evidence" value="ECO:0007669"/>
    <property type="project" value="UniProtKB-UniRule"/>
</dbReference>
<accession>A0A2W5ZBK1</accession>
<evidence type="ECO:0000313" key="9">
    <source>
        <dbReference type="Proteomes" id="UP000248724"/>
    </source>
</evidence>
<keyword evidence="5" id="KW-0342">GTP-binding</keyword>
<feature type="domain" description="GTP cyclohydrolase I" evidence="6">
    <location>
        <begin position="33"/>
        <end position="205"/>
    </location>
</feature>
<dbReference type="EC" id="3.5.4.16" evidence="5"/>